<dbReference type="FunFam" id="3.40.50.300:FF:000094">
    <property type="entry name" value="GTPase Era"/>
    <property type="match status" value="1"/>
</dbReference>
<dbReference type="NCBIfam" id="TIGR00231">
    <property type="entry name" value="small_GTP"/>
    <property type="match status" value="1"/>
</dbReference>
<sequence length="296" mass="34157">MGYKSGFIAIIGRPNAGKSTLLNALLHQKIAIMSPKPNTTRNNIMGILTTNEAQYVFIDTPGIHKPRHELGRTLNKNAYTAIAEADINALIIDITKPYGSGDAFLLERLKNSEVPCFLLVNKIDLLPREQVLERLLEWQQRFDFDEIIPLSALKEDNVDELLRVIDSYLQEGVKYFPDDMVSDHGESFRIAEIIREKILFRTEEEVPHSIAVVIENREEDDTQIFLQAMVIVERPTQKSILIGKQGSMIRSIRIAAQRELRQMLGKRVQLELYVRVEENWRNRESKLRQFGYDEHE</sequence>
<keyword evidence="5 8" id="KW-0694">RNA-binding</keyword>
<evidence type="ECO:0000256" key="9">
    <source>
        <dbReference type="PROSITE-ProRule" id="PRU01050"/>
    </source>
</evidence>
<proteinExistence type="inferred from homology"/>
<dbReference type="InterPro" id="IPR009019">
    <property type="entry name" value="KH_sf_prok-type"/>
</dbReference>
<reference evidence="13" key="1">
    <citation type="journal article" date="2021" name="PeerJ">
        <title>Extensive microbial diversity within the chicken gut microbiome revealed by metagenomics and culture.</title>
        <authorList>
            <person name="Gilroy R."/>
            <person name="Ravi A."/>
            <person name="Getino M."/>
            <person name="Pursley I."/>
            <person name="Horton D.L."/>
            <person name="Alikhan N.F."/>
            <person name="Baker D."/>
            <person name="Gharbi K."/>
            <person name="Hall N."/>
            <person name="Watson M."/>
            <person name="Adriaenssens E.M."/>
            <person name="Foster-Nyarko E."/>
            <person name="Jarju S."/>
            <person name="Secka A."/>
            <person name="Antonio M."/>
            <person name="Oren A."/>
            <person name="Chaudhuri R.R."/>
            <person name="La Ragione R."/>
            <person name="Hildebrand F."/>
            <person name="Pallen M.J."/>
        </authorList>
    </citation>
    <scope>NUCLEOTIDE SEQUENCE</scope>
    <source>
        <strain evidence="13">CHK187-11901</strain>
    </source>
</reference>
<dbReference type="GO" id="GO:0005525">
    <property type="term" value="F:GTP binding"/>
    <property type="evidence" value="ECO:0007669"/>
    <property type="project" value="UniProtKB-UniRule"/>
</dbReference>
<feature type="domain" description="KH type-2" evidence="11">
    <location>
        <begin position="202"/>
        <end position="278"/>
    </location>
</feature>
<comment type="similarity">
    <text evidence="1 8 9 10">Belongs to the TRAFAC class TrmE-Era-EngA-EngB-Septin-like GTPase superfamily. Era GTPase family.</text>
</comment>
<keyword evidence="8" id="KW-0699">rRNA-binding</keyword>
<dbReference type="NCBIfam" id="NF000908">
    <property type="entry name" value="PRK00089.1"/>
    <property type="match status" value="1"/>
</dbReference>
<reference evidence="13" key="2">
    <citation type="submission" date="2021-04" db="EMBL/GenBank/DDBJ databases">
        <authorList>
            <person name="Gilroy R."/>
        </authorList>
    </citation>
    <scope>NUCLEOTIDE SEQUENCE</scope>
    <source>
        <strain evidence="13">CHK187-11901</strain>
    </source>
</reference>
<evidence type="ECO:0000256" key="2">
    <source>
        <dbReference type="ARBA" id="ARBA00020484"/>
    </source>
</evidence>
<evidence type="ECO:0000256" key="6">
    <source>
        <dbReference type="ARBA" id="ARBA00023134"/>
    </source>
</evidence>
<dbReference type="InterPro" id="IPR030388">
    <property type="entry name" value="G_ERA_dom"/>
</dbReference>
<dbReference type="Proteomes" id="UP000823896">
    <property type="component" value="Unassembled WGS sequence"/>
</dbReference>
<dbReference type="PANTHER" id="PTHR42698:SF1">
    <property type="entry name" value="GTPASE ERA, MITOCHONDRIAL"/>
    <property type="match status" value="1"/>
</dbReference>
<name>A0A9D2NQM3_9FIRM</name>
<evidence type="ECO:0000256" key="3">
    <source>
        <dbReference type="ARBA" id="ARBA00022517"/>
    </source>
</evidence>
<keyword evidence="8" id="KW-1003">Cell membrane</keyword>
<comment type="subcellular location">
    <subcellularLocation>
        <location evidence="8">Cytoplasm</location>
    </subcellularLocation>
    <subcellularLocation>
        <location evidence="8">Cell membrane</location>
        <topology evidence="8">Peripheral membrane protein</topology>
    </subcellularLocation>
</comment>
<feature type="region of interest" description="G1" evidence="9">
    <location>
        <begin position="12"/>
        <end position="19"/>
    </location>
</feature>
<dbReference type="SUPFAM" id="SSF52540">
    <property type="entry name" value="P-loop containing nucleoside triphosphate hydrolases"/>
    <property type="match status" value="1"/>
</dbReference>
<evidence type="ECO:0000313" key="13">
    <source>
        <dbReference type="EMBL" id="HJC35525.1"/>
    </source>
</evidence>
<dbReference type="SUPFAM" id="SSF54814">
    <property type="entry name" value="Prokaryotic type KH domain (KH-domain type II)"/>
    <property type="match status" value="1"/>
</dbReference>
<dbReference type="PANTHER" id="PTHR42698">
    <property type="entry name" value="GTPASE ERA"/>
    <property type="match status" value="1"/>
</dbReference>
<organism evidence="13 14">
    <name type="scientific">Candidatus Merdibacter merdavium</name>
    <dbReference type="NCBI Taxonomy" id="2838692"/>
    <lineage>
        <taxon>Bacteria</taxon>
        <taxon>Bacillati</taxon>
        <taxon>Bacillota</taxon>
        <taxon>Erysipelotrichia</taxon>
        <taxon>Erysipelotrichales</taxon>
        <taxon>Erysipelotrichaceae</taxon>
        <taxon>Merdibacter</taxon>
    </lineage>
</organism>
<evidence type="ECO:0000259" key="11">
    <source>
        <dbReference type="PROSITE" id="PS50823"/>
    </source>
</evidence>
<dbReference type="GO" id="GO:0005829">
    <property type="term" value="C:cytosol"/>
    <property type="evidence" value="ECO:0007669"/>
    <property type="project" value="TreeGrafter"/>
</dbReference>
<accession>A0A9D2NQM3</accession>
<dbReference type="EMBL" id="DWWM01000001">
    <property type="protein sequence ID" value="HJC35525.1"/>
    <property type="molecule type" value="Genomic_DNA"/>
</dbReference>
<feature type="region of interest" description="G2" evidence="9">
    <location>
        <begin position="38"/>
        <end position="42"/>
    </location>
</feature>
<evidence type="ECO:0000256" key="7">
    <source>
        <dbReference type="ARBA" id="ARBA00023136"/>
    </source>
</evidence>
<feature type="domain" description="Era-type G" evidence="12">
    <location>
        <begin position="4"/>
        <end position="171"/>
    </location>
</feature>
<evidence type="ECO:0000259" key="12">
    <source>
        <dbReference type="PROSITE" id="PS51713"/>
    </source>
</evidence>
<dbReference type="GO" id="GO:0000028">
    <property type="term" value="P:ribosomal small subunit assembly"/>
    <property type="evidence" value="ECO:0007669"/>
    <property type="project" value="TreeGrafter"/>
</dbReference>
<dbReference type="NCBIfam" id="TIGR00436">
    <property type="entry name" value="era"/>
    <property type="match status" value="1"/>
</dbReference>
<dbReference type="GO" id="GO:0005886">
    <property type="term" value="C:plasma membrane"/>
    <property type="evidence" value="ECO:0007669"/>
    <property type="project" value="UniProtKB-SubCell"/>
</dbReference>
<dbReference type="Gene3D" id="3.40.50.300">
    <property type="entry name" value="P-loop containing nucleotide triphosphate hydrolases"/>
    <property type="match status" value="1"/>
</dbReference>
<dbReference type="CDD" id="cd04163">
    <property type="entry name" value="Era"/>
    <property type="match status" value="1"/>
</dbReference>
<evidence type="ECO:0000256" key="8">
    <source>
        <dbReference type="HAMAP-Rule" id="MF_00367"/>
    </source>
</evidence>
<evidence type="ECO:0000256" key="1">
    <source>
        <dbReference type="ARBA" id="ARBA00007921"/>
    </source>
</evidence>
<feature type="binding site" evidence="8">
    <location>
        <begin position="12"/>
        <end position="19"/>
    </location>
    <ligand>
        <name>GTP</name>
        <dbReference type="ChEBI" id="CHEBI:37565"/>
    </ligand>
</feature>
<dbReference type="GO" id="GO:0043024">
    <property type="term" value="F:ribosomal small subunit binding"/>
    <property type="evidence" value="ECO:0007669"/>
    <property type="project" value="TreeGrafter"/>
</dbReference>
<protein>
    <recommendedName>
        <fullName evidence="2 8">GTPase Era</fullName>
    </recommendedName>
</protein>
<feature type="binding site" evidence="8">
    <location>
        <begin position="121"/>
        <end position="124"/>
    </location>
    <ligand>
        <name>GTP</name>
        <dbReference type="ChEBI" id="CHEBI:37565"/>
    </ligand>
</feature>
<comment type="subunit">
    <text evidence="8">Monomer.</text>
</comment>
<keyword evidence="8" id="KW-0963">Cytoplasm</keyword>
<dbReference type="InterPro" id="IPR005225">
    <property type="entry name" value="Small_GTP-bd"/>
</dbReference>
<evidence type="ECO:0000313" key="14">
    <source>
        <dbReference type="Proteomes" id="UP000823896"/>
    </source>
</evidence>
<dbReference type="Gene3D" id="3.30.300.20">
    <property type="match status" value="1"/>
</dbReference>
<dbReference type="HAMAP" id="MF_00367">
    <property type="entry name" value="GTPase_Era"/>
    <property type="match status" value="1"/>
</dbReference>
<dbReference type="GO" id="GO:0003924">
    <property type="term" value="F:GTPase activity"/>
    <property type="evidence" value="ECO:0007669"/>
    <property type="project" value="UniProtKB-UniRule"/>
</dbReference>
<dbReference type="Pfam" id="PF07650">
    <property type="entry name" value="KH_2"/>
    <property type="match status" value="1"/>
</dbReference>
<dbReference type="AlphaFoldDB" id="A0A9D2NQM3"/>
<keyword evidence="7 8" id="KW-0472">Membrane</keyword>
<dbReference type="InterPro" id="IPR015946">
    <property type="entry name" value="KH_dom-like_a/b"/>
</dbReference>
<comment type="function">
    <text evidence="8">An essential GTPase that binds both GDP and GTP, with rapid nucleotide exchange. Plays a role in 16S rRNA processing and 30S ribosomal subunit biogenesis and possibly also in cell cycle regulation and energy metabolism.</text>
</comment>
<evidence type="ECO:0000256" key="4">
    <source>
        <dbReference type="ARBA" id="ARBA00022741"/>
    </source>
</evidence>
<evidence type="ECO:0000256" key="10">
    <source>
        <dbReference type="RuleBase" id="RU003761"/>
    </source>
</evidence>
<dbReference type="CDD" id="cd22534">
    <property type="entry name" value="KH-II_Era"/>
    <property type="match status" value="1"/>
</dbReference>
<evidence type="ECO:0000256" key="5">
    <source>
        <dbReference type="ARBA" id="ARBA00022884"/>
    </source>
</evidence>
<dbReference type="InterPro" id="IPR027417">
    <property type="entry name" value="P-loop_NTPase"/>
</dbReference>
<feature type="region of interest" description="G5" evidence="9">
    <location>
        <begin position="150"/>
        <end position="152"/>
    </location>
</feature>
<keyword evidence="3 8" id="KW-0690">Ribosome biogenesis</keyword>
<gene>
    <name evidence="8 13" type="primary">era</name>
    <name evidence="13" type="ORF">H9702_00135</name>
</gene>
<dbReference type="GO" id="GO:0070181">
    <property type="term" value="F:small ribosomal subunit rRNA binding"/>
    <property type="evidence" value="ECO:0007669"/>
    <property type="project" value="UniProtKB-UniRule"/>
</dbReference>
<dbReference type="InterPro" id="IPR004044">
    <property type="entry name" value="KH_dom_type_2"/>
</dbReference>
<dbReference type="PROSITE" id="PS51713">
    <property type="entry name" value="G_ERA"/>
    <property type="match status" value="1"/>
</dbReference>
<feature type="binding site" evidence="8">
    <location>
        <begin position="59"/>
        <end position="63"/>
    </location>
    <ligand>
        <name>GTP</name>
        <dbReference type="ChEBI" id="CHEBI:37565"/>
    </ligand>
</feature>
<keyword evidence="4 8" id="KW-0547">Nucleotide-binding</keyword>
<dbReference type="InterPro" id="IPR006073">
    <property type="entry name" value="GTP-bd"/>
</dbReference>
<dbReference type="PROSITE" id="PS50823">
    <property type="entry name" value="KH_TYPE_2"/>
    <property type="match status" value="1"/>
</dbReference>
<comment type="caution">
    <text evidence="13">The sequence shown here is derived from an EMBL/GenBank/DDBJ whole genome shotgun (WGS) entry which is preliminary data.</text>
</comment>
<feature type="region of interest" description="G3" evidence="9">
    <location>
        <begin position="59"/>
        <end position="62"/>
    </location>
</feature>
<dbReference type="Pfam" id="PF01926">
    <property type="entry name" value="MMR_HSR1"/>
    <property type="match status" value="1"/>
</dbReference>
<keyword evidence="6 8" id="KW-0342">GTP-binding</keyword>
<feature type="region of interest" description="G4" evidence="9">
    <location>
        <begin position="121"/>
        <end position="124"/>
    </location>
</feature>
<dbReference type="InterPro" id="IPR005662">
    <property type="entry name" value="GTPase_Era-like"/>
</dbReference>